<evidence type="ECO:0000259" key="12">
    <source>
        <dbReference type="Pfam" id="PF09334"/>
    </source>
</evidence>
<dbReference type="Gene3D" id="2.170.220.10">
    <property type="match status" value="1"/>
</dbReference>
<evidence type="ECO:0000256" key="4">
    <source>
        <dbReference type="ARBA" id="ARBA00022741"/>
    </source>
</evidence>
<dbReference type="InterPro" id="IPR014758">
    <property type="entry name" value="Met-tRNA_synth"/>
</dbReference>
<evidence type="ECO:0000256" key="7">
    <source>
        <dbReference type="ARBA" id="ARBA00023146"/>
    </source>
</evidence>
<dbReference type="GO" id="GO:0005739">
    <property type="term" value="C:mitochondrion"/>
    <property type="evidence" value="ECO:0007669"/>
    <property type="project" value="UniProtKB-ARBA"/>
</dbReference>
<dbReference type="PANTHER" id="PTHR43326">
    <property type="entry name" value="METHIONYL-TRNA SYNTHETASE"/>
    <property type="match status" value="1"/>
</dbReference>
<dbReference type="InterPro" id="IPR023457">
    <property type="entry name" value="Met-tRNA_synth_2"/>
</dbReference>
<dbReference type="PRINTS" id="PR01041">
    <property type="entry name" value="TRNASYNTHMET"/>
</dbReference>
<reference evidence="14" key="1">
    <citation type="journal article" date="2022" name="G3 (Bethesda)">
        <title>High quality genome of the basidiomycete yeast Dioszegia hungarica PDD-24b-2 isolated from cloud water.</title>
        <authorList>
            <person name="Jarrige D."/>
            <person name="Haridas S."/>
            <person name="Bleykasten-Grosshans C."/>
            <person name="Joly M."/>
            <person name="Nadalig T."/>
            <person name="Sancelme M."/>
            <person name="Vuilleumier S."/>
            <person name="Grigoriev I.V."/>
            <person name="Amato P."/>
            <person name="Bringel F."/>
        </authorList>
    </citation>
    <scope>NUCLEOTIDE SEQUENCE</scope>
    <source>
        <strain evidence="14">PDD-24b-2</strain>
    </source>
</reference>
<evidence type="ECO:0000256" key="2">
    <source>
        <dbReference type="ARBA" id="ARBA00012838"/>
    </source>
</evidence>
<dbReference type="RefSeq" id="XP_052949341.1">
    <property type="nucleotide sequence ID" value="XM_053086036.1"/>
</dbReference>
<gene>
    <name evidence="14" type="ORF">MKK02DRAFT_19040</name>
</gene>
<evidence type="ECO:0000313" key="15">
    <source>
        <dbReference type="Proteomes" id="UP001164286"/>
    </source>
</evidence>
<evidence type="ECO:0000256" key="8">
    <source>
        <dbReference type="ARBA" id="ARBA00047364"/>
    </source>
</evidence>
<sequence length="567" mass="62868">MRLPASASAWTSLSIRGAAGSLRAALRARPVGFRYSSSAPAASTSTDTRQSLFTPTTGPDGVVKPFYITTPIFYVNASPHVGHLHTLVLSDVIARYSRLRYPDRPVLFSTGTDEHGLKIQQAAKRGGVDEQTFCDQVSQRFRDLAAKANISHTTFIRTSSPEHHAAVERFWAQLVSAGDIYKGTHSGWYSVSDECFYSLTQTTKGEDGKVYATETGNEVVWEEEENWKFRLGAFRERLTAWASREGAIQPTTYRNDILNQLPTLEDLSISRPASRVKWGVPVPQDPEQTIYVWVDALINYITVLGYPGKMEGWPADVHVVGKDIIRFHAIHWPALLMSASLPPPRHVLAHAHWTMARSKMSKSRGNVVDPLASMDTWGVDGVRWYLMRSGGGLPLAVSYRQLSDQMGNLVSRISSPRLLAKMRPWTPADRNAEIDASLAALREVYQTRIEGMEISKACEGIMDILGDINRLVTQLQPWAASTPSSTQSIVYAYHALRMSAILLQPIIPAKAAELLDRLGVEEGQRGWEAVLWSEEAGEVDVDDVRTRLERGAASYQGKGPLFPPVKV</sequence>
<keyword evidence="3 10" id="KW-0436">Ligase</keyword>
<dbReference type="GO" id="GO:0005524">
    <property type="term" value="F:ATP binding"/>
    <property type="evidence" value="ECO:0007669"/>
    <property type="project" value="UniProtKB-KW"/>
</dbReference>
<feature type="compositionally biased region" description="Low complexity" evidence="11">
    <location>
        <begin position="36"/>
        <end position="48"/>
    </location>
</feature>
<dbReference type="FunFam" id="2.170.220.10:FF:000001">
    <property type="entry name" value="methionine--tRNA ligase, mitochondrial"/>
    <property type="match status" value="1"/>
</dbReference>
<evidence type="ECO:0000313" key="14">
    <source>
        <dbReference type="EMBL" id="KAI9639564.1"/>
    </source>
</evidence>
<evidence type="ECO:0000256" key="5">
    <source>
        <dbReference type="ARBA" id="ARBA00022840"/>
    </source>
</evidence>
<evidence type="ECO:0000256" key="11">
    <source>
        <dbReference type="SAM" id="MobiDB-lite"/>
    </source>
</evidence>
<accession>A0AA38HHX4</accession>
<evidence type="ECO:0000256" key="9">
    <source>
        <dbReference type="ARBA" id="ARBA00068817"/>
    </source>
</evidence>
<dbReference type="GO" id="GO:0006431">
    <property type="term" value="P:methionyl-tRNA aminoacylation"/>
    <property type="evidence" value="ECO:0007669"/>
    <property type="project" value="InterPro"/>
</dbReference>
<feature type="domain" description="Methionyl-tRNA synthetase anticodon-binding" evidence="13">
    <location>
        <begin position="428"/>
        <end position="524"/>
    </location>
</feature>
<dbReference type="CDD" id="cd00814">
    <property type="entry name" value="MetRS_core"/>
    <property type="match status" value="1"/>
</dbReference>
<dbReference type="NCBIfam" id="TIGR00398">
    <property type="entry name" value="metG"/>
    <property type="match status" value="1"/>
</dbReference>
<comment type="catalytic activity">
    <reaction evidence="8">
        <text>tRNA(Met) + L-methionine + ATP = L-methionyl-tRNA(Met) + AMP + diphosphate</text>
        <dbReference type="Rhea" id="RHEA:13481"/>
        <dbReference type="Rhea" id="RHEA-COMP:9667"/>
        <dbReference type="Rhea" id="RHEA-COMP:9698"/>
        <dbReference type="ChEBI" id="CHEBI:30616"/>
        <dbReference type="ChEBI" id="CHEBI:33019"/>
        <dbReference type="ChEBI" id="CHEBI:57844"/>
        <dbReference type="ChEBI" id="CHEBI:78442"/>
        <dbReference type="ChEBI" id="CHEBI:78530"/>
        <dbReference type="ChEBI" id="CHEBI:456215"/>
        <dbReference type="EC" id="6.1.1.10"/>
    </reaction>
</comment>
<keyword evidence="4 10" id="KW-0547">Nucleotide-binding</keyword>
<keyword evidence="6 10" id="KW-0648">Protein biosynthesis</keyword>
<proteinExistence type="inferred from homology"/>
<dbReference type="Proteomes" id="UP001164286">
    <property type="component" value="Unassembled WGS sequence"/>
</dbReference>
<evidence type="ECO:0000256" key="6">
    <source>
        <dbReference type="ARBA" id="ARBA00022917"/>
    </source>
</evidence>
<dbReference type="InterPro" id="IPR009080">
    <property type="entry name" value="tRNAsynth_Ia_anticodon-bd"/>
</dbReference>
<keyword evidence="5 10" id="KW-0067">ATP-binding</keyword>
<dbReference type="GeneID" id="77725237"/>
<dbReference type="SUPFAM" id="SSF47323">
    <property type="entry name" value="Anticodon-binding domain of a subclass of class I aminoacyl-tRNA synthetases"/>
    <property type="match status" value="1"/>
</dbReference>
<evidence type="ECO:0000256" key="1">
    <source>
        <dbReference type="ARBA" id="ARBA00005594"/>
    </source>
</evidence>
<dbReference type="Gene3D" id="1.10.730.10">
    <property type="entry name" value="Isoleucyl-tRNA Synthetase, Domain 1"/>
    <property type="match status" value="1"/>
</dbReference>
<dbReference type="InterPro" id="IPR014729">
    <property type="entry name" value="Rossmann-like_a/b/a_fold"/>
</dbReference>
<dbReference type="InterPro" id="IPR033911">
    <property type="entry name" value="MetRS_core"/>
</dbReference>
<dbReference type="EC" id="6.1.1.10" evidence="2"/>
<keyword evidence="7 10" id="KW-0030">Aminoacyl-tRNA synthetase</keyword>
<dbReference type="SUPFAM" id="SSF52374">
    <property type="entry name" value="Nucleotidylyl transferase"/>
    <property type="match status" value="1"/>
</dbReference>
<comment type="similarity">
    <text evidence="1 10">Belongs to the class-I aminoacyl-tRNA synthetase family.</text>
</comment>
<evidence type="ECO:0000256" key="3">
    <source>
        <dbReference type="ARBA" id="ARBA00022598"/>
    </source>
</evidence>
<dbReference type="Pfam" id="PF19303">
    <property type="entry name" value="Anticodon_3"/>
    <property type="match status" value="1"/>
</dbReference>
<evidence type="ECO:0000256" key="10">
    <source>
        <dbReference type="RuleBase" id="RU363039"/>
    </source>
</evidence>
<dbReference type="AlphaFoldDB" id="A0AA38HHX4"/>
<dbReference type="GO" id="GO:0004825">
    <property type="term" value="F:methionine-tRNA ligase activity"/>
    <property type="evidence" value="ECO:0007669"/>
    <property type="project" value="UniProtKB-EC"/>
</dbReference>
<feature type="domain" description="Methionyl/Leucyl tRNA synthetase" evidence="12">
    <location>
        <begin position="67"/>
        <end position="390"/>
    </location>
</feature>
<feature type="region of interest" description="Disordered" evidence="11">
    <location>
        <begin position="36"/>
        <end position="56"/>
    </location>
</feature>
<dbReference type="PANTHER" id="PTHR43326:SF1">
    <property type="entry name" value="METHIONINE--TRNA LIGASE, MITOCHONDRIAL"/>
    <property type="match status" value="1"/>
</dbReference>
<dbReference type="Gene3D" id="3.40.50.620">
    <property type="entry name" value="HUPs"/>
    <property type="match status" value="1"/>
</dbReference>
<organism evidence="14 15">
    <name type="scientific">Dioszegia hungarica</name>
    <dbReference type="NCBI Taxonomy" id="4972"/>
    <lineage>
        <taxon>Eukaryota</taxon>
        <taxon>Fungi</taxon>
        <taxon>Dikarya</taxon>
        <taxon>Basidiomycota</taxon>
        <taxon>Agaricomycotina</taxon>
        <taxon>Tremellomycetes</taxon>
        <taxon>Tremellales</taxon>
        <taxon>Bulleribasidiaceae</taxon>
        <taxon>Dioszegia</taxon>
    </lineage>
</organism>
<dbReference type="InterPro" id="IPR041872">
    <property type="entry name" value="Anticodon_Met"/>
</dbReference>
<dbReference type="EMBL" id="JAKWFO010000001">
    <property type="protein sequence ID" value="KAI9639564.1"/>
    <property type="molecule type" value="Genomic_DNA"/>
</dbReference>
<protein>
    <recommendedName>
        <fullName evidence="9">Probable methionine--tRNA ligase, mitochondrial</fullName>
        <ecNumber evidence="2">6.1.1.10</ecNumber>
    </recommendedName>
</protein>
<keyword evidence="15" id="KW-1185">Reference proteome</keyword>
<name>A0AA38HHX4_9TREE</name>
<evidence type="ECO:0000259" key="13">
    <source>
        <dbReference type="Pfam" id="PF19303"/>
    </source>
</evidence>
<dbReference type="Pfam" id="PF09334">
    <property type="entry name" value="tRNA-synt_1g"/>
    <property type="match status" value="1"/>
</dbReference>
<dbReference type="InterPro" id="IPR015413">
    <property type="entry name" value="Methionyl/Leucyl_tRNA_Synth"/>
</dbReference>
<comment type="caution">
    <text evidence="14">The sequence shown here is derived from an EMBL/GenBank/DDBJ whole genome shotgun (WGS) entry which is preliminary data.</text>
</comment>